<name>A0A6J5X2D8_PRUAR</name>
<dbReference type="EMBL" id="CAEKKB010000004">
    <property type="protein sequence ID" value="CAB4306783.1"/>
    <property type="molecule type" value="Genomic_DNA"/>
</dbReference>
<reference evidence="2" key="1">
    <citation type="journal article" date="2020" name="Genome Biol.">
        <title>Gamete binning: chromosome-level and haplotype-resolved genome assembly enabled by high-throughput single-cell sequencing of gamete genomes.</title>
        <authorList>
            <person name="Campoy J.A."/>
            <person name="Sun H."/>
            <person name="Goel M."/>
            <person name="Jiao W.-B."/>
            <person name="Folz-Donahue K."/>
            <person name="Wang N."/>
            <person name="Rubio M."/>
            <person name="Liu C."/>
            <person name="Kukat C."/>
            <person name="Ruiz D."/>
            <person name="Huettel B."/>
            <person name="Schneeberger K."/>
        </authorList>
    </citation>
    <scope>NUCLEOTIDE SEQUENCE [LARGE SCALE GENOMIC DNA]</scope>
    <source>
        <strain evidence="2">cv. Rojo Pasion</strain>
    </source>
</reference>
<evidence type="ECO:0000313" key="2">
    <source>
        <dbReference type="Proteomes" id="UP000507245"/>
    </source>
</evidence>
<dbReference type="AlphaFoldDB" id="A0A6J5X2D8"/>
<dbReference type="OrthoDB" id="1845088at2759"/>
<keyword evidence="2" id="KW-1185">Reference proteome</keyword>
<gene>
    <name evidence="1" type="ORF">ORAREDHAP_LOCUS25068</name>
</gene>
<evidence type="ECO:0000313" key="1">
    <source>
        <dbReference type="EMBL" id="CAB4306783.1"/>
    </source>
</evidence>
<proteinExistence type="predicted"/>
<evidence type="ECO:0008006" key="3">
    <source>
        <dbReference type="Google" id="ProtNLM"/>
    </source>
</evidence>
<organism evidence="1 2">
    <name type="scientific">Prunus armeniaca</name>
    <name type="common">Apricot</name>
    <name type="synonym">Armeniaca vulgaris</name>
    <dbReference type="NCBI Taxonomy" id="36596"/>
    <lineage>
        <taxon>Eukaryota</taxon>
        <taxon>Viridiplantae</taxon>
        <taxon>Streptophyta</taxon>
        <taxon>Embryophyta</taxon>
        <taxon>Tracheophyta</taxon>
        <taxon>Spermatophyta</taxon>
        <taxon>Magnoliopsida</taxon>
        <taxon>eudicotyledons</taxon>
        <taxon>Gunneridae</taxon>
        <taxon>Pentapetalae</taxon>
        <taxon>rosids</taxon>
        <taxon>fabids</taxon>
        <taxon>Rosales</taxon>
        <taxon>Rosaceae</taxon>
        <taxon>Amygdaloideae</taxon>
        <taxon>Amygdaleae</taxon>
        <taxon>Prunus</taxon>
    </lineage>
</organism>
<sequence length="268" mass="30647">MLLGMLPDNWLFDKSRVVTAFNFPISSEIDPFRKLYDKPRNKISSRLDPTVPMAIDEGSPIPSSVNSQTSSQISQTSQNSILSMSATIPTSFNISHIFNTPMDHNNFQVRCLRPVNDELVNAQHQLQAKMDFQSRRMRIAERLDALRELLPISTEDVVKNENRPAKRLEEGSINPTYAKDKLVLSWIKATASLSVKTLLISCTSAYEAWTLLEKRLSPLSKTHLRTLYDQIRSMKKEPEKTMTQYCWGQKVVHLIRLLLEISASKKNR</sequence>
<protein>
    <recommendedName>
        <fullName evidence="3">Retrotransposon Copia-like N-terminal domain-containing protein</fullName>
    </recommendedName>
</protein>
<dbReference type="Proteomes" id="UP000507245">
    <property type="component" value="Unassembled WGS sequence"/>
</dbReference>
<accession>A0A6J5X2D8</accession>